<dbReference type="GO" id="GO:0017119">
    <property type="term" value="C:Golgi transport complex"/>
    <property type="evidence" value="ECO:0007669"/>
    <property type="project" value="TreeGrafter"/>
</dbReference>
<dbReference type="Pfam" id="PF20671">
    <property type="entry name" value="COG3_C"/>
    <property type="match status" value="1"/>
</dbReference>
<proteinExistence type="inferred from homology"/>
<dbReference type="InterPro" id="IPR048685">
    <property type="entry name" value="COG3_C"/>
</dbReference>
<feature type="compositionally biased region" description="Gly residues" evidence="9">
    <location>
        <begin position="130"/>
        <end position="139"/>
    </location>
</feature>
<evidence type="ECO:0000259" key="10">
    <source>
        <dbReference type="Pfam" id="PF04136"/>
    </source>
</evidence>
<dbReference type="PANTHER" id="PTHR13302">
    <property type="entry name" value="CONSERVED OLIGOMERIC GOLGI COMPLEX COMPONENT 3"/>
    <property type="match status" value="1"/>
</dbReference>
<keyword evidence="5" id="KW-0653">Protein transport</keyword>
<comment type="subcellular location">
    <subcellularLocation>
        <location evidence="1">Golgi apparatus membrane</location>
        <topology evidence="1">Peripheral membrane protein</topology>
    </subcellularLocation>
</comment>
<evidence type="ECO:0000313" key="12">
    <source>
        <dbReference type="EMBL" id="KAK4143023.1"/>
    </source>
</evidence>
<dbReference type="Pfam" id="PF04136">
    <property type="entry name" value="COG3_N"/>
    <property type="match status" value="1"/>
</dbReference>
<dbReference type="PANTHER" id="PTHR13302:SF8">
    <property type="entry name" value="CONSERVED OLIGOMERIC GOLGI COMPLEX SUBUNIT 3"/>
    <property type="match status" value="1"/>
</dbReference>
<organism evidence="12 13">
    <name type="scientific">Dichotomopilus funicola</name>
    <dbReference type="NCBI Taxonomy" id="1934379"/>
    <lineage>
        <taxon>Eukaryota</taxon>
        <taxon>Fungi</taxon>
        <taxon>Dikarya</taxon>
        <taxon>Ascomycota</taxon>
        <taxon>Pezizomycotina</taxon>
        <taxon>Sordariomycetes</taxon>
        <taxon>Sordariomycetidae</taxon>
        <taxon>Sordariales</taxon>
        <taxon>Chaetomiaceae</taxon>
        <taxon>Dichotomopilus</taxon>
    </lineage>
</organism>
<gene>
    <name evidence="12" type="ORF">C8A04DRAFT_12725</name>
</gene>
<comment type="caution">
    <text evidence="12">The sequence shown here is derived from an EMBL/GenBank/DDBJ whole genome shotgun (WGS) entry which is preliminary data.</text>
</comment>
<reference evidence="12" key="2">
    <citation type="submission" date="2023-05" db="EMBL/GenBank/DDBJ databases">
        <authorList>
            <consortium name="Lawrence Berkeley National Laboratory"/>
            <person name="Steindorff A."/>
            <person name="Hensen N."/>
            <person name="Bonometti L."/>
            <person name="Westerberg I."/>
            <person name="Brannstrom I.O."/>
            <person name="Guillou S."/>
            <person name="Cros-Aarteil S."/>
            <person name="Calhoun S."/>
            <person name="Haridas S."/>
            <person name="Kuo A."/>
            <person name="Mondo S."/>
            <person name="Pangilinan J."/>
            <person name="Riley R."/>
            <person name="Labutti K."/>
            <person name="Andreopoulos B."/>
            <person name="Lipzen A."/>
            <person name="Chen C."/>
            <person name="Yanf M."/>
            <person name="Daum C."/>
            <person name="Ng V."/>
            <person name="Clum A."/>
            <person name="Ohm R."/>
            <person name="Martin F."/>
            <person name="Silar P."/>
            <person name="Natvig D."/>
            <person name="Lalanne C."/>
            <person name="Gautier V."/>
            <person name="Ament-Velasquez S.L."/>
            <person name="Kruys A."/>
            <person name="Hutchinson M.I."/>
            <person name="Powell A.J."/>
            <person name="Barry K."/>
            <person name="Miller A.N."/>
            <person name="Grigoriev I.V."/>
            <person name="Debuchy R."/>
            <person name="Gladieux P."/>
            <person name="Thoren M.H."/>
            <person name="Johannesson H."/>
        </authorList>
    </citation>
    <scope>NUCLEOTIDE SEQUENCE</scope>
    <source>
        <strain evidence="12">CBS 141.50</strain>
    </source>
</reference>
<evidence type="ECO:0000256" key="1">
    <source>
        <dbReference type="ARBA" id="ARBA00004395"/>
    </source>
</evidence>
<feature type="compositionally biased region" description="Polar residues" evidence="9">
    <location>
        <begin position="33"/>
        <end position="45"/>
    </location>
</feature>
<name>A0AAN6V1E5_9PEZI</name>
<dbReference type="EMBL" id="MU853590">
    <property type="protein sequence ID" value="KAK4143023.1"/>
    <property type="molecule type" value="Genomic_DNA"/>
</dbReference>
<protein>
    <recommendedName>
        <fullName evidence="3">Conserved oligomeric Golgi complex subunit 3</fullName>
    </recommendedName>
    <alternativeName>
        <fullName evidence="8">Component of oligomeric Golgi complex 3</fullName>
    </alternativeName>
</protein>
<evidence type="ECO:0000313" key="13">
    <source>
        <dbReference type="Proteomes" id="UP001302676"/>
    </source>
</evidence>
<feature type="domain" description="Conserved oligomeric Golgi complex subunit 3 N-terminal" evidence="10">
    <location>
        <begin position="167"/>
        <end position="317"/>
    </location>
</feature>
<dbReference type="AlphaFoldDB" id="A0AAN6V1E5"/>
<keyword evidence="4" id="KW-0813">Transport</keyword>
<keyword evidence="7" id="KW-0472">Membrane</keyword>
<feature type="domain" description="Conserved oligomeric Golgi complex subunit 3 C-terminal" evidence="11">
    <location>
        <begin position="337"/>
        <end position="660"/>
    </location>
</feature>
<dbReference type="InterPro" id="IPR007265">
    <property type="entry name" value="COG_su3"/>
</dbReference>
<dbReference type="GO" id="GO:0007030">
    <property type="term" value="P:Golgi organization"/>
    <property type="evidence" value="ECO:0007669"/>
    <property type="project" value="TreeGrafter"/>
</dbReference>
<dbReference type="GeneID" id="87814050"/>
<dbReference type="GO" id="GO:0006886">
    <property type="term" value="P:intracellular protein transport"/>
    <property type="evidence" value="ECO:0007669"/>
    <property type="project" value="InterPro"/>
</dbReference>
<keyword evidence="6" id="KW-0333">Golgi apparatus</keyword>
<dbReference type="GO" id="GO:0005801">
    <property type="term" value="C:cis-Golgi network"/>
    <property type="evidence" value="ECO:0007669"/>
    <property type="project" value="InterPro"/>
</dbReference>
<accession>A0AAN6V1E5</accession>
<comment type="similarity">
    <text evidence="2">Belongs to the COG3 family.</text>
</comment>
<dbReference type="GO" id="GO:0000139">
    <property type="term" value="C:Golgi membrane"/>
    <property type="evidence" value="ECO:0007669"/>
    <property type="project" value="UniProtKB-SubCell"/>
</dbReference>
<feature type="region of interest" description="Disordered" evidence="9">
    <location>
        <begin position="118"/>
        <end position="140"/>
    </location>
</feature>
<evidence type="ECO:0000256" key="7">
    <source>
        <dbReference type="ARBA" id="ARBA00023136"/>
    </source>
</evidence>
<evidence type="ECO:0000256" key="2">
    <source>
        <dbReference type="ARBA" id="ARBA00009936"/>
    </source>
</evidence>
<dbReference type="GO" id="GO:0006891">
    <property type="term" value="P:intra-Golgi vesicle-mediated transport"/>
    <property type="evidence" value="ECO:0007669"/>
    <property type="project" value="TreeGrafter"/>
</dbReference>
<dbReference type="Proteomes" id="UP001302676">
    <property type="component" value="Unassembled WGS sequence"/>
</dbReference>
<evidence type="ECO:0000256" key="4">
    <source>
        <dbReference type="ARBA" id="ARBA00022448"/>
    </source>
</evidence>
<evidence type="ECO:0000259" key="11">
    <source>
        <dbReference type="Pfam" id="PF20671"/>
    </source>
</evidence>
<keyword evidence="13" id="KW-1185">Reference proteome</keyword>
<reference evidence="12" key="1">
    <citation type="journal article" date="2023" name="Mol. Phylogenet. Evol.">
        <title>Genome-scale phylogeny and comparative genomics of the fungal order Sordariales.</title>
        <authorList>
            <person name="Hensen N."/>
            <person name="Bonometti L."/>
            <person name="Westerberg I."/>
            <person name="Brannstrom I.O."/>
            <person name="Guillou S."/>
            <person name="Cros-Aarteil S."/>
            <person name="Calhoun S."/>
            <person name="Haridas S."/>
            <person name="Kuo A."/>
            <person name="Mondo S."/>
            <person name="Pangilinan J."/>
            <person name="Riley R."/>
            <person name="LaButti K."/>
            <person name="Andreopoulos B."/>
            <person name="Lipzen A."/>
            <person name="Chen C."/>
            <person name="Yan M."/>
            <person name="Daum C."/>
            <person name="Ng V."/>
            <person name="Clum A."/>
            <person name="Steindorff A."/>
            <person name="Ohm R.A."/>
            <person name="Martin F."/>
            <person name="Silar P."/>
            <person name="Natvig D.O."/>
            <person name="Lalanne C."/>
            <person name="Gautier V."/>
            <person name="Ament-Velasquez S.L."/>
            <person name="Kruys A."/>
            <person name="Hutchinson M.I."/>
            <person name="Powell A.J."/>
            <person name="Barry K."/>
            <person name="Miller A.N."/>
            <person name="Grigoriev I.V."/>
            <person name="Debuchy R."/>
            <person name="Gladieux P."/>
            <person name="Hiltunen Thoren M."/>
            <person name="Johannesson H."/>
        </authorList>
    </citation>
    <scope>NUCLEOTIDE SEQUENCE</scope>
    <source>
        <strain evidence="12">CBS 141.50</strain>
    </source>
</reference>
<dbReference type="InterPro" id="IPR048320">
    <property type="entry name" value="COG3_N"/>
</dbReference>
<evidence type="ECO:0000256" key="3">
    <source>
        <dbReference type="ARBA" id="ARBA00020976"/>
    </source>
</evidence>
<sequence>MYEDSWYSFVPEIQQQRQPAVGAPSTGHRRKQSLLQQPNKPTSDGETPENLPALLEVQEDAHDPPEPTLSRRAKSYSDFYEIVTKQLSAYQPQRERRRQTRRSRRSWQALALAESVTASLDAEVEPGNDSGDGGDGSTLGGELLRASQQEYLFVNHCPIGRVLPLLYHDELLMTERHLDALIDDADQALKVLESLCSSFRAVDNQTSSFKAQCDGLLTEKTHFETLAESVGMDLQYYTYLDSATRRLNAPGAGRLVEGGNFAEILSTLDSCIEFMTKNVSLTRKSTYRDAESYLARYQALLTKALHLLEVGFVNHLNKVSAEIARQIAGTQSEPARHALAYGRFEEMVLESYSLVPNVQLVVQSAYEHDGYPSSKPNADIYANTANNLFHSYWAARERDLKPMTQHDLDVFRTAAKESPESAARNFVKQCFERSDSEASLFQSIFFIDARYSTEAQSAFAVLKSQRTVLTGANVAPIAASLQSALQGSDLQTVCHLVGWITNEYLLPEYDEEETLFVGRCRELAARLLAEHLWAFADGFFEAEITKSITKAVVPVDALKIEPVANGDIASSAFPPVKRALELMVIFDQSMPKERFQCSSPVIFRILKESIACLQRAEGRLKTAAVGANSSKINTDPDLFMIKNLLILKNQLMTLEIGDVRGGDSGGLSQEHFAQIWDTLRPAQNLIGGLLSSFGNLSTYIPGSSLWTLRSGASTPTPGYGGGAGAGGTPKIGFAAPPVTDDASEQLDGLLRQSIVGFTRRWAGVLNGARGVGHSTTNNNNHKLGGKNVGKVERELDEILEQAFGGQPEVVAKLKEAIQIEAHAQVQVSGEKKSYVTRV</sequence>
<dbReference type="RefSeq" id="XP_062636394.1">
    <property type="nucleotide sequence ID" value="XM_062777437.1"/>
</dbReference>
<dbReference type="GO" id="GO:0006914">
    <property type="term" value="P:autophagy"/>
    <property type="evidence" value="ECO:0007669"/>
    <property type="project" value="TreeGrafter"/>
</dbReference>
<evidence type="ECO:0000256" key="6">
    <source>
        <dbReference type="ARBA" id="ARBA00023034"/>
    </source>
</evidence>
<feature type="region of interest" description="Disordered" evidence="9">
    <location>
        <begin position="13"/>
        <end position="74"/>
    </location>
</feature>
<evidence type="ECO:0000256" key="5">
    <source>
        <dbReference type="ARBA" id="ARBA00022927"/>
    </source>
</evidence>
<evidence type="ECO:0000256" key="9">
    <source>
        <dbReference type="SAM" id="MobiDB-lite"/>
    </source>
</evidence>
<evidence type="ECO:0000256" key="8">
    <source>
        <dbReference type="ARBA" id="ARBA00031339"/>
    </source>
</evidence>